<evidence type="ECO:0000256" key="1">
    <source>
        <dbReference type="SAM" id="MobiDB-lite"/>
    </source>
</evidence>
<accession>A0A164VDE1</accession>
<feature type="region of interest" description="Disordered" evidence="1">
    <location>
        <begin position="317"/>
        <end position="368"/>
    </location>
</feature>
<proteinExistence type="predicted"/>
<dbReference type="OrthoDB" id="2564904at2759"/>
<dbReference type="EMBL" id="KV419405">
    <property type="protein sequence ID" value="KZS94055.1"/>
    <property type="molecule type" value="Genomic_DNA"/>
</dbReference>
<gene>
    <name evidence="3" type="ORF">SISNIDRAFT_478402</name>
</gene>
<feature type="signal peptide" evidence="2">
    <location>
        <begin position="1"/>
        <end position="19"/>
    </location>
</feature>
<dbReference type="Proteomes" id="UP000076722">
    <property type="component" value="Unassembled WGS sequence"/>
</dbReference>
<reference evidence="3 4" key="1">
    <citation type="journal article" date="2016" name="Mol. Biol. Evol.">
        <title>Comparative Genomics of Early-Diverging Mushroom-Forming Fungi Provides Insights into the Origins of Lignocellulose Decay Capabilities.</title>
        <authorList>
            <person name="Nagy L.G."/>
            <person name="Riley R."/>
            <person name="Tritt A."/>
            <person name="Adam C."/>
            <person name="Daum C."/>
            <person name="Floudas D."/>
            <person name="Sun H."/>
            <person name="Yadav J.S."/>
            <person name="Pangilinan J."/>
            <person name="Larsson K.H."/>
            <person name="Matsuura K."/>
            <person name="Barry K."/>
            <person name="Labutti K."/>
            <person name="Kuo R."/>
            <person name="Ohm R.A."/>
            <person name="Bhattacharya S.S."/>
            <person name="Shirouzu T."/>
            <person name="Yoshinaga Y."/>
            <person name="Martin F.M."/>
            <person name="Grigoriev I.V."/>
            <person name="Hibbett D.S."/>
        </authorList>
    </citation>
    <scope>NUCLEOTIDE SEQUENCE [LARGE SCALE GENOMIC DNA]</scope>
    <source>
        <strain evidence="3 4">HHB9708</strain>
    </source>
</reference>
<evidence type="ECO:0000313" key="4">
    <source>
        <dbReference type="Proteomes" id="UP000076722"/>
    </source>
</evidence>
<feature type="compositionally biased region" description="Low complexity" evidence="1">
    <location>
        <begin position="317"/>
        <end position="365"/>
    </location>
</feature>
<evidence type="ECO:0008006" key="5">
    <source>
        <dbReference type="Google" id="ProtNLM"/>
    </source>
</evidence>
<sequence length="391" mass="40691">MARVTLLPIVAVAVSMVRAQSGTTTSLEPLASKHFTWPNIPYQVTGDEGGIRGPQFGYNLCNSTTENQQSLCQTSFLNSLDDFCMWSSSQTDDTIGESEAREVAWCTKPGHGTRVLPPGTLQGAQFLYAKNYLQVVGFLDQTKVGLDPTDEGGELDPHGADEQGNPLGGIVFTNGFGQNSASYQSQFKAGGNGSQTFTQVIEWIDFIGGGIFCLKMCNPSDPNAAELCQHVYDEIGCNWNALADYGSINGTFSVCDSDDMTPPGVFTAPNGQLTTWFQPLNGPITTIPYTTTIPSSSNCVTYQSTDLYAAAASAFPTTTSGSSTATTTSGASSSTGTAKSGSSSSGATSRTGSSTSSQPTNTSSSGALSINSAPLAVGALTGLALIMSIFA</sequence>
<dbReference type="STRING" id="1314777.A0A164VDE1"/>
<dbReference type="AlphaFoldDB" id="A0A164VDE1"/>
<keyword evidence="2" id="KW-0732">Signal</keyword>
<protein>
    <recommendedName>
        <fullName evidence="5">Macrofage activating glyco protein</fullName>
    </recommendedName>
</protein>
<evidence type="ECO:0000256" key="2">
    <source>
        <dbReference type="SAM" id="SignalP"/>
    </source>
</evidence>
<evidence type="ECO:0000313" key="3">
    <source>
        <dbReference type="EMBL" id="KZS94055.1"/>
    </source>
</evidence>
<organism evidence="3 4">
    <name type="scientific">Sistotremastrum niveocremeum HHB9708</name>
    <dbReference type="NCBI Taxonomy" id="1314777"/>
    <lineage>
        <taxon>Eukaryota</taxon>
        <taxon>Fungi</taxon>
        <taxon>Dikarya</taxon>
        <taxon>Basidiomycota</taxon>
        <taxon>Agaricomycotina</taxon>
        <taxon>Agaricomycetes</taxon>
        <taxon>Sistotremastrales</taxon>
        <taxon>Sistotremastraceae</taxon>
        <taxon>Sertulicium</taxon>
        <taxon>Sertulicium niveocremeum</taxon>
    </lineage>
</organism>
<name>A0A164VDE1_9AGAM</name>
<keyword evidence="4" id="KW-1185">Reference proteome</keyword>
<feature type="chain" id="PRO_5007853776" description="Macrofage activating glyco protein" evidence="2">
    <location>
        <begin position="20"/>
        <end position="391"/>
    </location>
</feature>